<evidence type="ECO:0000313" key="1">
    <source>
        <dbReference type="EMBL" id="RYB02272.1"/>
    </source>
</evidence>
<proteinExistence type="predicted"/>
<keyword evidence="2" id="KW-1185">Reference proteome</keyword>
<dbReference type="EMBL" id="QYBC01000021">
    <property type="protein sequence ID" value="RYB02272.1"/>
    <property type="molecule type" value="Genomic_DNA"/>
</dbReference>
<reference evidence="1 2" key="1">
    <citation type="submission" date="2018-09" db="EMBL/GenBank/DDBJ databases">
        <authorList>
            <person name="Grouzdev D.S."/>
            <person name="Krutkina M.S."/>
        </authorList>
    </citation>
    <scope>NUCLEOTIDE SEQUENCE [LARGE SCALE GENOMIC DNA]</scope>
    <source>
        <strain evidence="1 2">RmlP001</strain>
    </source>
</reference>
<dbReference type="RefSeq" id="WP_129221283.1">
    <property type="nucleotide sequence ID" value="NZ_QYBC01000021.1"/>
</dbReference>
<name>A0A4Q2R788_9HYPH</name>
<evidence type="ECO:0000313" key="2">
    <source>
        <dbReference type="Proteomes" id="UP000289411"/>
    </source>
</evidence>
<gene>
    <name evidence="1" type="ORF">D3272_21565</name>
</gene>
<dbReference type="AlphaFoldDB" id="A0A4Q2R788"/>
<reference evidence="1 2" key="2">
    <citation type="submission" date="2019-02" db="EMBL/GenBank/DDBJ databases">
        <title>'Lichenibacterium ramalinii' gen. nov. sp. nov., 'Lichenibacterium minor' gen. nov. sp. nov.</title>
        <authorList>
            <person name="Pankratov T."/>
        </authorList>
    </citation>
    <scope>NUCLEOTIDE SEQUENCE [LARGE SCALE GENOMIC DNA]</scope>
    <source>
        <strain evidence="1 2">RmlP001</strain>
    </source>
</reference>
<protein>
    <submittedName>
        <fullName evidence="1">Uncharacterized protein</fullName>
    </submittedName>
</protein>
<dbReference type="Proteomes" id="UP000289411">
    <property type="component" value="Unassembled WGS sequence"/>
</dbReference>
<comment type="caution">
    <text evidence="1">The sequence shown here is derived from an EMBL/GenBank/DDBJ whole genome shotgun (WGS) entry which is preliminary data.</text>
</comment>
<organism evidence="1 2">
    <name type="scientific">Lichenibacterium ramalinae</name>
    <dbReference type="NCBI Taxonomy" id="2316527"/>
    <lineage>
        <taxon>Bacteria</taxon>
        <taxon>Pseudomonadati</taxon>
        <taxon>Pseudomonadota</taxon>
        <taxon>Alphaproteobacteria</taxon>
        <taxon>Hyphomicrobiales</taxon>
        <taxon>Lichenihabitantaceae</taxon>
        <taxon>Lichenibacterium</taxon>
    </lineage>
</organism>
<sequence>MSSSIIVEDRILARVARDAVGQDDGATSAVERAETALRRAVTALRDMGIAATRQVTQAVRDDIAIVLAEGAVPATPVLLAA</sequence>
<accession>A0A4Q2R788</accession>